<dbReference type="InterPro" id="IPR036400">
    <property type="entry name" value="Cyt_B5-like_heme/steroid_sf"/>
</dbReference>
<feature type="domain" description="Cytochrome b5 heme-binding" evidence="3">
    <location>
        <begin position="61"/>
        <end position="157"/>
    </location>
</feature>
<dbReference type="InterPro" id="IPR050577">
    <property type="entry name" value="MAPR/NEUFC/NENF-like"/>
</dbReference>
<name>A0AAD6WYJ5_9AGAR</name>
<evidence type="ECO:0000313" key="4">
    <source>
        <dbReference type="EMBL" id="KAJ7032183.1"/>
    </source>
</evidence>
<dbReference type="SMART" id="SM01117">
    <property type="entry name" value="Cyt-b5"/>
    <property type="match status" value="1"/>
</dbReference>
<gene>
    <name evidence="4" type="ORF">C8F04DRAFT_1235512</name>
</gene>
<dbReference type="Proteomes" id="UP001218188">
    <property type="component" value="Unassembled WGS sequence"/>
</dbReference>
<reference evidence="4" key="1">
    <citation type="submission" date="2023-03" db="EMBL/GenBank/DDBJ databases">
        <title>Massive genome expansion in bonnet fungi (Mycena s.s.) driven by repeated elements and novel gene families across ecological guilds.</title>
        <authorList>
            <consortium name="Lawrence Berkeley National Laboratory"/>
            <person name="Harder C.B."/>
            <person name="Miyauchi S."/>
            <person name="Viragh M."/>
            <person name="Kuo A."/>
            <person name="Thoen E."/>
            <person name="Andreopoulos B."/>
            <person name="Lu D."/>
            <person name="Skrede I."/>
            <person name="Drula E."/>
            <person name="Henrissat B."/>
            <person name="Morin E."/>
            <person name="Kohler A."/>
            <person name="Barry K."/>
            <person name="LaButti K."/>
            <person name="Morin E."/>
            <person name="Salamov A."/>
            <person name="Lipzen A."/>
            <person name="Mereny Z."/>
            <person name="Hegedus B."/>
            <person name="Baldrian P."/>
            <person name="Stursova M."/>
            <person name="Weitz H."/>
            <person name="Taylor A."/>
            <person name="Grigoriev I.V."/>
            <person name="Nagy L.G."/>
            <person name="Martin F."/>
            <person name="Kauserud H."/>
        </authorList>
    </citation>
    <scope>NUCLEOTIDE SEQUENCE</scope>
    <source>
        <strain evidence="4">CBHHK200</strain>
    </source>
</reference>
<dbReference type="InterPro" id="IPR001199">
    <property type="entry name" value="Cyt_B5-like_heme/steroid-bd"/>
</dbReference>
<dbReference type="SUPFAM" id="SSF55856">
    <property type="entry name" value="Cytochrome b5-like heme/steroid binding domain"/>
    <property type="match status" value="1"/>
</dbReference>
<dbReference type="Gene3D" id="3.10.120.10">
    <property type="entry name" value="Cytochrome b5-like heme/steroid binding domain"/>
    <property type="match status" value="1"/>
</dbReference>
<feature type="chain" id="PRO_5042236643" evidence="2">
    <location>
        <begin position="20"/>
        <end position="177"/>
    </location>
</feature>
<feature type="signal peptide" evidence="2">
    <location>
        <begin position="1"/>
        <end position="19"/>
    </location>
</feature>
<accession>A0AAD6WYJ5</accession>
<dbReference type="AlphaFoldDB" id="A0AAD6WYJ5"/>
<dbReference type="GO" id="GO:0005783">
    <property type="term" value="C:endoplasmic reticulum"/>
    <property type="evidence" value="ECO:0007669"/>
    <property type="project" value="TreeGrafter"/>
</dbReference>
<dbReference type="Pfam" id="PF00173">
    <property type="entry name" value="Cyt-b5"/>
    <property type="match status" value="1"/>
</dbReference>
<dbReference type="EMBL" id="JARJCM010000075">
    <property type="protein sequence ID" value="KAJ7032183.1"/>
    <property type="molecule type" value="Genomic_DNA"/>
</dbReference>
<dbReference type="PANTHER" id="PTHR10281:SF115">
    <property type="entry name" value="BINDING PROTEIN, PUTATIVE (AFU_ORTHOLOGUE AFUA_4G06240)-RELATED"/>
    <property type="match status" value="1"/>
</dbReference>
<dbReference type="GO" id="GO:0016020">
    <property type="term" value="C:membrane"/>
    <property type="evidence" value="ECO:0007669"/>
    <property type="project" value="TreeGrafter"/>
</dbReference>
<dbReference type="GO" id="GO:0020037">
    <property type="term" value="F:heme binding"/>
    <property type="evidence" value="ECO:0007669"/>
    <property type="project" value="UniProtKB-ARBA"/>
</dbReference>
<evidence type="ECO:0000256" key="2">
    <source>
        <dbReference type="SAM" id="SignalP"/>
    </source>
</evidence>
<proteinExistence type="inferred from homology"/>
<organism evidence="4 5">
    <name type="scientific">Mycena alexandri</name>
    <dbReference type="NCBI Taxonomy" id="1745969"/>
    <lineage>
        <taxon>Eukaryota</taxon>
        <taxon>Fungi</taxon>
        <taxon>Dikarya</taxon>
        <taxon>Basidiomycota</taxon>
        <taxon>Agaricomycotina</taxon>
        <taxon>Agaricomycetes</taxon>
        <taxon>Agaricomycetidae</taxon>
        <taxon>Agaricales</taxon>
        <taxon>Marasmiineae</taxon>
        <taxon>Mycenaceae</taxon>
        <taxon>Mycena</taxon>
    </lineage>
</organism>
<evidence type="ECO:0000259" key="3">
    <source>
        <dbReference type="SMART" id="SM01117"/>
    </source>
</evidence>
<dbReference type="FunFam" id="3.10.120.10:FF:000003">
    <property type="entry name" value="membrane-associated progesterone receptor component 1"/>
    <property type="match status" value="1"/>
</dbReference>
<sequence length="177" mass="19441">MSAFVKYALVLLLPAAYLARRYYRSSSQTSAVVTAPAEDKPVKSIMQAPRDDLAPPKDDPFTLAQLKEFDGSDPSKLIYVSIKGTVFDVTPKADVYGAGRSYNIFAGKDGSKGLGMSSLKEEDAVPDYRELNEGNRKVLDDWHAFFTKRYNIVGRVSDHPVSDVKEEDASADASPNL</sequence>
<evidence type="ECO:0000256" key="1">
    <source>
        <dbReference type="ARBA" id="ARBA00038357"/>
    </source>
</evidence>
<keyword evidence="2" id="KW-0732">Signal</keyword>
<evidence type="ECO:0000313" key="5">
    <source>
        <dbReference type="Proteomes" id="UP001218188"/>
    </source>
</evidence>
<dbReference type="PANTHER" id="PTHR10281">
    <property type="entry name" value="MEMBRANE-ASSOCIATED PROGESTERONE RECEPTOR COMPONENT-RELATED"/>
    <property type="match status" value="1"/>
</dbReference>
<protein>
    <submittedName>
        <fullName evidence="4">Cytochrome b5</fullName>
    </submittedName>
</protein>
<comment type="caution">
    <text evidence="4">The sequence shown here is derived from an EMBL/GenBank/DDBJ whole genome shotgun (WGS) entry which is preliminary data.</text>
</comment>
<keyword evidence="5" id="KW-1185">Reference proteome</keyword>
<comment type="similarity">
    <text evidence="1">Belongs to the cytochrome b5 family. MAPR subfamily.</text>
</comment>